<organism evidence="4 5">
    <name type="scientific">Telmatocola sphagniphila</name>
    <dbReference type="NCBI Taxonomy" id="1123043"/>
    <lineage>
        <taxon>Bacteria</taxon>
        <taxon>Pseudomonadati</taxon>
        <taxon>Planctomycetota</taxon>
        <taxon>Planctomycetia</taxon>
        <taxon>Gemmatales</taxon>
        <taxon>Gemmataceae</taxon>
    </lineage>
</organism>
<protein>
    <submittedName>
        <fullName evidence="4">Recombinase family protein</fullName>
    </submittedName>
</protein>
<name>A0A8E6B1R2_9BACT</name>
<dbReference type="InterPro" id="IPR036162">
    <property type="entry name" value="Resolvase-like_N_sf"/>
</dbReference>
<dbReference type="SUPFAM" id="SSF53041">
    <property type="entry name" value="Resolvase-like"/>
    <property type="match status" value="1"/>
</dbReference>
<dbReference type="Pfam" id="PF00239">
    <property type="entry name" value="Resolvase"/>
    <property type="match status" value="1"/>
</dbReference>
<dbReference type="Proteomes" id="UP000676194">
    <property type="component" value="Chromosome"/>
</dbReference>
<dbReference type="KEGG" id="tsph:KIH39_15475"/>
<dbReference type="InterPro" id="IPR038109">
    <property type="entry name" value="DNA_bind_recomb_sf"/>
</dbReference>
<accession>A0A8E6B1R2</accession>
<gene>
    <name evidence="4" type="ORF">KIH39_15475</name>
</gene>
<dbReference type="EMBL" id="CP074694">
    <property type="protein sequence ID" value="QVL30253.1"/>
    <property type="molecule type" value="Genomic_DNA"/>
</dbReference>
<dbReference type="Pfam" id="PF13384">
    <property type="entry name" value="HTH_23"/>
    <property type="match status" value="1"/>
</dbReference>
<evidence type="ECO:0000256" key="2">
    <source>
        <dbReference type="ARBA" id="ARBA00023172"/>
    </source>
</evidence>
<evidence type="ECO:0000259" key="3">
    <source>
        <dbReference type="PROSITE" id="PS51737"/>
    </source>
</evidence>
<evidence type="ECO:0000313" key="4">
    <source>
        <dbReference type="EMBL" id="QVL30253.1"/>
    </source>
</evidence>
<evidence type="ECO:0000256" key="1">
    <source>
        <dbReference type="ARBA" id="ARBA00023125"/>
    </source>
</evidence>
<keyword evidence="1" id="KW-0238">DNA-binding</keyword>
<dbReference type="GO" id="GO:0003677">
    <property type="term" value="F:DNA binding"/>
    <property type="evidence" value="ECO:0007669"/>
    <property type="project" value="UniProtKB-KW"/>
</dbReference>
<dbReference type="PANTHER" id="PTHR30461">
    <property type="entry name" value="DNA-INVERTASE FROM LAMBDOID PROPHAGE"/>
    <property type="match status" value="1"/>
</dbReference>
<dbReference type="AlphaFoldDB" id="A0A8E6B1R2"/>
<dbReference type="InterPro" id="IPR006119">
    <property type="entry name" value="Resolv_N"/>
</dbReference>
<dbReference type="GO" id="GO:0000150">
    <property type="term" value="F:DNA strand exchange activity"/>
    <property type="evidence" value="ECO:0007669"/>
    <property type="project" value="InterPro"/>
</dbReference>
<dbReference type="Gene3D" id="3.40.50.1390">
    <property type="entry name" value="Resolvase, N-terminal catalytic domain"/>
    <property type="match status" value="1"/>
</dbReference>
<dbReference type="Pfam" id="PF07508">
    <property type="entry name" value="Recombinase"/>
    <property type="match status" value="1"/>
</dbReference>
<dbReference type="Gene3D" id="3.90.1750.20">
    <property type="entry name" value="Putative Large Serine Recombinase, Chain B, Domain 2"/>
    <property type="match status" value="1"/>
</dbReference>
<proteinExistence type="predicted"/>
<evidence type="ECO:0000313" key="5">
    <source>
        <dbReference type="Proteomes" id="UP000676194"/>
    </source>
</evidence>
<reference evidence="4" key="1">
    <citation type="submission" date="2021-05" db="EMBL/GenBank/DDBJ databases">
        <title>Complete genome sequence of the cellulolytic planctomycete Telmatocola sphagniphila SP2T and characterization of the first cellulase from planctomycetes.</title>
        <authorList>
            <person name="Rakitin A.L."/>
            <person name="Beletsky A.V."/>
            <person name="Naumoff D.G."/>
            <person name="Kulichevskaya I.S."/>
            <person name="Mardanov A.V."/>
            <person name="Ravin N.V."/>
            <person name="Dedysh S.N."/>
        </authorList>
    </citation>
    <scope>NUCLEOTIDE SEQUENCE</scope>
    <source>
        <strain evidence="4">SP2T</strain>
    </source>
</reference>
<dbReference type="InterPro" id="IPR011109">
    <property type="entry name" value="DNA_bind_recombinase_dom"/>
</dbReference>
<sequence>MKVLAITRISTEHQDVRSLDEQALLIRQFMERSYSGPFNLEEIRSQGSGERLDRAEFLEAQERVRSRQFDVVCSEDLARICRRADAFRFAELCEDFGVRLITINDRLDTATDGWRDSAFLSTWHHERSNLETSQRIKRTLRGRFQTGGVVPCLIAGYRRVPGVEGEAGLQKIAEWEPIYDQWFRILEEGGSFAEVADWLNERHISVGPASRGTSWTGTMVGRITRNPLLKGIRQRNVRESRRINSTGQHRSVRADPSQLLVRNCPHLVFIAPDRFDRLMRRIDEINAMYRRQGTDGRDSREGLPRSRTPWPAQHAKCGICGRILYRTQSKSIPMLQCSGAQAYKCWNAVTVNANVAARKILEAILRKLRELPEFDSLLLQNIRQQLQASSEADHSRVPTLVSEIEDLRRRMRNLSLEVAENGGNETYRATLRELQGILDLKTEELSHRSAPPREVLFPTLRSLEHHLQNLLADPELDDPELARILHRFVNRLEFYPIQACNGGAIELRAHLEIRLDQLQLDSDLHQLPAEITTHSMEVDLFDYPAQIRIRSEALRLTAERWKQRDIARHLGTHQATVQRAISLERAMQNLGLSDPYIRLTQAPQNDSKIRRHLHPRYSFEPLAERTAA</sequence>
<keyword evidence="5" id="KW-1185">Reference proteome</keyword>
<dbReference type="PANTHER" id="PTHR30461:SF2">
    <property type="entry name" value="SERINE RECOMBINASE PINE-RELATED"/>
    <property type="match status" value="1"/>
</dbReference>
<keyword evidence="2" id="KW-0233">DNA recombination</keyword>
<dbReference type="PROSITE" id="PS51737">
    <property type="entry name" value="RECOMBINASE_DNA_BIND"/>
    <property type="match status" value="1"/>
</dbReference>
<feature type="domain" description="Recombinase" evidence="3">
    <location>
        <begin position="154"/>
        <end position="288"/>
    </location>
</feature>
<dbReference type="SMART" id="SM00857">
    <property type="entry name" value="Resolvase"/>
    <property type="match status" value="1"/>
</dbReference>
<dbReference type="InterPro" id="IPR050639">
    <property type="entry name" value="SSR_resolvase"/>
</dbReference>